<accession>A0A1H9WH29</accession>
<protein>
    <submittedName>
        <fullName evidence="2">Protein arginine N-methyltransferase 1</fullName>
    </submittedName>
</protein>
<dbReference type="RefSeq" id="WP_092782862.1">
    <property type="nucleotide sequence ID" value="NZ_FOGI01000010.1"/>
</dbReference>
<dbReference type="PANTHER" id="PTHR11006">
    <property type="entry name" value="PROTEIN ARGININE N-METHYLTRANSFERASE"/>
    <property type="match status" value="1"/>
</dbReference>
<dbReference type="PANTHER" id="PTHR11006:SF4">
    <property type="entry name" value="PROTEIN ARGININE N-METHYLTRANSFERASE 7"/>
    <property type="match status" value="1"/>
</dbReference>
<keyword evidence="2" id="KW-0489">Methyltransferase</keyword>
<dbReference type="InterPro" id="IPR025799">
    <property type="entry name" value="Arg_MeTrfase"/>
</dbReference>
<keyword evidence="3" id="KW-1185">Reference proteome</keyword>
<dbReference type="InterPro" id="IPR029063">
    <property type="entry name" value="SAM-dependent_MTases_sf"/>
</dbReference>
<dbReference type="Pfam" id="PF13649">
    <property type="entry name" value="Methyltransf_25"/>
    <property type="match status" value="1"/>
</dbReference>
<evidence type="ECO:0000259" key="1">
    <source>
        <dbReference type="Pfam" id="PF13649"/>
    </source>
</evidence>
<dbReference type="GO" id="GO:0042054">
    <property type="term" value="F:histone methyltransferase activity"/>
    <property type="evidence" value="ECO:0007669"/>
    <property type="project" value="TreeGrafter"/>
</dbReference>
<name>A0A1H9WH29_9PSEU</name>
<dbReference type="Gene3D" id="3.40.50.150">
    <property type="entry name" value="Vaccinia Virus protein VP39"/>
    <property type="match status" value="1"/>
</dbReference>
<evidence type="ECO:0000313" key="2">
    <source>
        <dbReference type="EMBL" id="SES33208.1"/>
    </source>
</evidence>
<dbReference type="GO" id="GO:0032259">
    <property type="term" value="P:methylation"/>
    <property type="evidence" value="ECO:0007669"/>
    <property type="project" value="UniProtKB-KW"/>
</dbReference>
<dbReference type="AlphaFoldDB" id="A0A1H9WH29"/>
<keyword evidence="2" id="KW-0808">Transferase</keyword>
<dbReference type="InterPro" id="IPR041698">
    <property type="entry name" value="Methyltransf_25"/>
</dbReference>
<dbReference type="CDD" id="cd02440">
    <property type="entry name" value="AdoMet_MTases"/>
    <property type="match status" value="1"/>
</dbReference>
<sequence>MSQTYSAEEVWLPASELVADWDSGFHDLLLGDRLRMSAYAEAIAEVVRPGAVVLDLGTGTGILARWALEAGAARVYGLDFAESVLATAAARLAEAGFAERFVPVAGLSFEVDLPDRVDVIISETLGNLVDNEGCVAILADARHRFLAEGGVVLPRSAECYLVPVAATTAHQRVTAGDVHGAQSIAGSDGGLGSRDPFSLYYDAIVPISTHLASPRVVISQVFGADAAAAGTVSTPYTVRRDGVFTGFKGYFVSTLSPSVALDLSGDDIAAGSTSDSWKHAYLPVREAVEVRQGDRLVLDYSWTPRGSLGNDYRWSGRVLRRGEVVAEFDHGTAALVRGAA</sequence>
<dbReference type="Gene3D" id="2.70.160.11">
    <property type="entry name" value="Hnrnp arginine n-methyltransferase1"/>
    <property type="match status" value="1"/>
</dbReference>
<proteinExistence type="predicted"/>
<reference evidence="3" key="1">
    <citation type="submission" date="2016-10" db="EMBL/GenBank/DDBJ databases">
        <authorList>
            <person name="Varghese N."/>
            <person name="Submissions S."/>
        </authorList>
    </citation>
    <scope>NUCLEOTIDE SEQUENCE [LARGE SCALE GENOMIC DNA]</scope>
    <source>
        <strain evidence="3">DSM 44260</strain>
    </source>
</reference>
<dbReference type="EMBL" id="FOGI01000010">
    <property type="protein sequence ID" value="SES33208.1"/>
    <property type="molecule type" value="Genomic_DNA"/>
</dbReference>
<dbReference type="Proteomes" id="UP000199051">
    <property type="component" value="Unassembled WGS sequence"/>
</dbReference>
<dbReference type="GO" id="GO:0016274">
    <property type="term" value="F:protein-arginine N-methyltransferase activity"/>
    <property type="evidence" value="ECO:0007669"/>
    <property type="project" value="InterPro"/>
</dbReference>
<feature type="domain" description="Methyltransferase" evidence="1">
    <location>
        <begin position="53"/>
        <end position="150"/>
    </location>
</feature>
<gene>
    <name evidence="2" type="ORF">SAMN04487818_110197</name>
</gene>
<dbReference type="SUPFAM" id="SSF53335">
    <property type="entry name" value="S-adenosyl-L-methionine-dependent methyltransferases"/>
    <property type="match status" value="1"/>
</dbReference>
<evidence type="ECO:0000313" key="3">
    <source>
        <dbReference type="Proteomes" id="UP000199051"/>
    </source>
</evidence>
<dbReference type="STRING" id="155974.SAMN04487818_110197"/>
<organism evidence="2 3">
    <name type="scientific">Actinokineospora terrae</name>
    <dbReference type="NCBI Taxonomy" id="155974"/>
    <lineage>
        <taxon>Bacteria</taxon>
        <taxon>Bacillati</taxon>
        <taxon>Actinomycetota</taxon>
        <taxon>Actinomycetes</taxon>
        <taxon>Pseudonocardiales</taxon>
        <taxon>Pseudonocardiaceae</taxon>
        <taxon>Actinokineospora</taxon>
    </lineage>
</organism>